<organism evidence="3 4">
    <name type="scientific">Candidatus Ornithomonoglobus merdipullorum</name>
    <dbReference type="NCBI Taxonomy" id="2840895"/>
    <lineage>
        <taxon>Bacteria</taxon>
        <taxon>Bacillati</taxon>
        <taxon>Bacillota</taxon>
        <taxon>Clostridia</taxon>
        <taxon>Candidatus Ornithomonoglobus</taxon>
    </lineage>
</organism>
<name>A0A9D1SFN6_9FIRM</name>
<reference evidence="3" key="2">
    <citation type="journal article" date="2021" name="PeerJ">
        <title>Extensive microbial diversity within the chicken gut microbiome revealed by metagenomics and culture.</title>
        <authorList>
            <person name="Gilroy R."/>
            <person name="Ravi A."/>
            <person name="Getino M."/>
            <person name="Pursley I."/>
            <person name="Horton D.L."/>
            <person name="Alikhan N.F."/>
            <person name="Baker D."/>
            <person name="Gharbi K."/>
            <person name="Hall N."/>
            <person name="Watson M."/>
            <person name="Adriaenssens E.M."/>
            <person name="Foster-Nyarko E."/>
            <person name="Jarju S."/>
            <person name="Secka A."/>
            <person name="Antonio M."/>
            <person name="Oren A."/>
            <person name="Chaudhuri R.R."/>
            <person name="La Ragione R."/>
            <person name="Hildebrand F."/>
            <person name="Pallen M.J."/>
        </authorList>
    </citation>
    <scope>NUCLEOTIDE SEQUENCE</scope>
    <source>
        <strain evidence="3">USAMLcec3-3695</strain>
    </source>
</reference>
<evidence type="ECO:0000313" key="3">
    <source>
        <dbReference type="EMBL" id="HIU58295.1"/>
    </source>
</evidence>
<feature type="transmembrane region" description="Helical" evidence="1">
    <location>
        <begin position="98"/>
        <end position="120"/>
    </location>
</feature>
<sequence>MLNGLIITTIVSSVLILLILALSPLLERYFSNRVKAGVWLLLAVRMLIPYAPNDPVSPNFNIPLPEERYVTVDTAGVGIEREPEAAGEAAAAIPVSDIILAVWAVGAVLFFSVNVIRYLLFRHRLRPYMVPMETSLGLIDNNKRYKRLKLYRCSRITTPMLTGIIKPVVLVPDRKYDDEELSMVLEHEAEHFRRRDIICKLIFLAVNSMYFFNPLVYLMVRDANDNIEYMCDESVCADRSEEYRTKYSLMLLNAMRDKRPGMLVTGLSSAGRAQKRRFKNIKRIGKKTTPEMHVIGAIITGVFSAVILCSYALAGESISINRSSIGGADGPTGIAVSDNINTSLDLAVSEAILAENAGKYIAGECRAEGHIIVGMESGSEEFTVYAVTSYGEYGFDGSRFVKTAGNSNVPAAITLRLREDGTYAVLDYREPESGMNYSDSVRALMPEESWDMIFTNAAVPALTRLEERYAQAYLDRIGRDDVEIGL</sequence>
<feature type="transmembrane region" description="Helical" evidence="1">
    <location>
        <begin position="33"/>
        <end position="51"/>
    </location>
</feature>
<dbReference type="EMBL" id="DVNB01000109">
    <property type="protein sequence ID" value="HIU58295.1"/>
    <property type="molecule type" value="Genomic_DNA"/>
</dbReference>
<proteinExistence type="predicted"/>
<feature type="transmembrane region" description="Helical" evidence="1">
    <location>
        <begin position="6"/>
        <end position="26"/>
    </location>
</feature>
<keyword evidence="1" id="KW-0472">Membrane</keyword>
<dbReference type="AlphaFoldDB" id="A0A9D1SFN6"/>
<dbReference type="Pfam" id="PF05569">
    <property type="entry name" value="Peptidase_M56"/>
    <property type="match status" value="1"/>
</dbReference>
<feature type="transmembrane region" description="Helical" evidence="1">
    <location>
        <begin position="201"/>
        <end position="220"/>
    </location>
</feature>
<feature type="transmembrane region" description="Helical" evidence="1">
    <location>
        <begin position="292"/>
        <end position="314"/>
    </location>
</feature>
<accession>A0A9D1SFN6</accession>
<evidence type="ECO:0000313" key="4">
    <source>
        <dbReference type="Proteomes" id="UP000824109"/>
    </source>
</evidence>
<dbReference type="PANTHER" id="PTHR34978">
    <property type="entry name" value="POSSIBLE SENSOR-TRANSDUCER PROTEIN BLAR"/>
    <property type="match status" value="1"/>
</dbReference>
<gene>
    <name evidence="3" type="ORF">IAA61_10875</name>
</gene>
<keyword evidence="1" id="KW-1133">Transmembrane helix</keyword>
<dbReference type="PANTHER" id="PTHR34978:SF3">
    <property type="entry name" value="SLR0241 PROTEIN"/>
    <property type="match status" value="1"/>
</dbReference>
<evidence type="ECO:0000259" key="2">
    <source>
        <dbReference type="Pfam" id="PF05569"/>
    </source>
</evidence>
<protein>
    <submittedName>
        <fullName evidence="3">M56 family metallopeptidase</fullName>
    </submittedName>
</protein>
<evidence type="ECO:0000256" key="1">
    <source>
        <dbReference type="SAM" id="Phobius"/>
    </source>
</evidence>
<dbReference type="CDD" id="cd07341">
    <property type="entry name" value="M56_BlaR1_MecR1_like"/>
    <property type="match status" value="1"/>
</dbReference>
<comment type="caution">
    <text evidence="3">The sequence shown here is derived from an EMBL/GenBank/DDBJ whole genome shotgun (WGS) entry which is preliminary data.</text>
</comment>
<dbReference type="InterPro" id="IPR052173">
    <property type="entry name" value="Beta-lactam_resp_regulator"/>
</dbReference>
<dbReference type="Proteomes" id="UP000824109">
    <property type="component" value="Unassembled WGS sequence"/>
</dbReference>
<keyword evidence="1" id="KW-0812">Transmembrane</keyword>
<reference evidence="3" key="1">
    <citation type="submission" date="2020-10" db="EMBL/GenBank/DDBJ databases">
        <authorList>
            <person name="Gilroy R."/>
        </authorList>
    </citation>
    <scope>NUCLEOTIDE SEQUENCE</scope>
    <source>
        <strain evidence="3">USAMLcec3-3695</strain>
    </source>
</reference>
<feature type="domain" description="Peptidase M56" evidence="2">
    <location>
        <begin position="6"/>
        <end position="280"/>
    </location>
</feature>
<dbReference type="InterPro" id="IPR008756">
    <property type="entry name" value="Peptidase_M56"/>
</dbReference>